<sequence>MSSRKKNLSIWDLLTVIFVLVMVLPFLFFGIMLSMSHEDGLGISSFSPYKDIFTLIFRVAGFCFIIPSSSFLYVSVTL</sequence>
<name>S0EUB8_CHTCT</name>
<keyword evidence="1" id="KW-0812">Transmembrane</keyword>
<proteinExistence type="predicted"/>
<keyword evidence="3" id="KW-1185">Reference proteome</keyword>
<organism evidence="2 3">
    <name type="scientific">Chthonomonas calidirosea (strain DSM 23976 / ICMP 18418 / T49)</name>
    <dbReference type="NCBI Taxonomy" id="1303518"/>
    <lineage>
        <taxon>Bacteria</taxon>
        <taxon>Bacillati</taxon>
        <taxon>Armatimonadota</taxon>
        <taxon>Chthonomonadia</taxon>
        <taxon>Chthonomonadales</taxon>
        <taxon>Chthonomonadaceae</taxon>
        <taxon>Chthonomonas</taxon>
    </lineage>
</organism>
<dbReference type="EMBL" id="HF951689">
    <property type="protein sequence ID" value="CCW33912.1"/>
    <property type="molecule type" value="Genomic_DNA"/>
</dbReference>
<dbReference type="KEGG" id="ccz:CCALI_00073"/>
<gene>
    <name evidence="2" type="ORF">CCALI_00073</name>
</gene>
<reference evidence="3" key="1">
    <citation type="submission" date="2013-03" db="EMBL/GenBank/DDBJ databases">
        <title>Genome sequence of Chthonomonas calidirosea, the first sequenced genome from the Armatimonadetes phylum (formally candidate division OP10).</title>
        <authorList>
            <person name="Lee K.C.Y."/>
            <person name="Morgan X.C."/>
            <person name="Dunfield P.F."/>
            <person name="Tamas I."/>
            <person name="Houghton K.M."/>
            <person name="Vyssotski M."/>
            <person name="Ryan J.L.J."/>
            <person name="Lagutin K."/>
            <person name="McDonald I.R."/>
            <person name="Stott M.B."/>
        </authorList>
    </citation>
    <scope>NUCLEOTIDE SEQUENCE [LARGE SCALE GENOMIC DNA]</scope>
    <source>
        <strain evidence="3">DSM 23976 / ICMP 18418 / T49</strain>
    </source>
</reference>
<keyword evidence="1" id="KW-1133">Transmembrane helix</keyword>
<keyword evidence="1" id="KW-0472">Membrane</keyword>
<feature type="transmembrane region" description="Helical" evidence="1">
    <location>
        <begin position="12"/>
        <end position="35"/>
    </location>
</feature>
<dbReference type="Proteomes" id="UP000014227">
    <property type="component" value="Chromosome I"/>
</dbReference>
<feature type="transmembrane region" description="Helical" evidence="1">
    <location>
        <begin position="55"/>
        <end position="76"/>
    </location>
</feature>
<dbReference type="HOGENOM" id="CLU_2615616_0_0_0"/>
<protein>
    <submittedName>
        <fullName evidence="2">Uncharacterized protein</fullName>
    </submittedName>
</protein>
<evidence type="ECO:0000313" key="2">
    <source>
        <dbReference type="EMBL" id="CCW33912.1"/>
    </source>
</evidence>
<dbReference type="STRING" id="454171.CP488_01086"/>
<evidence type="ECO:0000256" key="1">
    <source>
        <dbReference type="SAM" id="Phobius"/>
    </source>
</evidence>
<accession>S0EUB8</accession>
<dbReference type="AlphaFoldDB" id="S0EUB8"/>
<dbReference type="InParanoid" id="S0EUB8"/>
<evidence type="ECO:0000313" key="3">
    <source>
        <dbReference type="Proteomes" id="UP000014227"/>
    </source>
</evidence>